<dbReference type="InterPro" id="IPR009014">
    <property type="entry name" value="Transketo_C/PFOR_II"/>
</dbReference>
<dbReference type="PANTHER" id="PTHR43322:SF5">
    <property type="entry name" value="1-DEOXY-D-XYLULOSE-5-PHOSPHATE SYNTHASE, CHLOROPLASTIC"/>
    <property type="match status" value="1"/>
</dbReference>
<keyword evidence="3" id="KW-0808">Transferase</keyword>
<gene>
    <name evidence="11" type="ORF">B1A_01353</name>
</gene>
<evidence type="ECO:0000256" key="5">
    <source>
        <dbReference type="ARBA" id="ARBA00022842"/>
    </source>
</evidence>
<evidence type="ECO:0000256" key="4">
    <source>
        <dbReference type="ARBA" id="ARBA00022723"/>
    </source>
</evidence>
<dbReference type="GO" id="GO:0019288">
    <property type="term" value="P:isopentenyl diphosphate biosynthetic process, methylerythritol 4-phosphate pathway"/>
    <property type="evidence" value="ECO:0007669"/>
    <property type="project" value="TreeGrafter"/>
</dbReference>
<reference evidence="11" key="2">
    <citation type="journal article" date="2014" name="ISME J.">
        <title>Microbial stratification in low pH oxic and suboxic macroscopic growths along an acid mine drainage.</title>
        <authorList>
            <person name="Mendez-Garcia C."/>
            <person name="Mesa V."/>
            <person name="Sprenger R.R."/>
            <person name="Richter M."/>
            <person name="Diez M.S."/>
            <person name="Solano J."/>
            <person name="Bargiela R."/>
            <person name="Golyshina O.V."/>
            <person name="Manteca A."/>
            <person name="Ramos J.L."/>
            <person name="Gallego J.R."/>
            <person name="Llorente I."/>
            <person name="Martins Dos Santos V.A."/>
            <person name="Jensen O.N."/>
            <person name="Pelaez A.I."/>
            <person name="Sanchez J."/>
            <person name="Ferrer M."/>
        </authorList>
    </citation>
    <scope>NUCLEOTIDE SEQUENCE</scope>
</reference>
<evidence type="ECO:0000256" key="1">
    <source>
        <dbReference type="ARBA" id="ARBA00001946"/>
    </source>
</evidence>
<dbReference type="PANTHER" id="PTHR43322">
    <property type="entry name" value="1-D-DEOXYXYLULOSE 5-PHOSPHATE SYNTHASE-RELATED"/>
    <property type="match status" value="1"/>
</dbReference>
<dbReference type="GO" id="GO:0016114">
    <property type="term" value="P:terpenoid biosynthetic process"/>
    <property type="evidence" value="ECO:0007669"/>
    <property type="project" value="InterPro"/>
</dbReference>
<keyword evidence="8" id="KW-0414">Isoprene biosynthesis</keyword>
<evidence type="ECO:0000259" key="10">
    <source>
        <dbReference type="Pfam" id="PF02780"/>
    </source>
</evidence>
<comment type="caution">
    <text evidence="11">The sequence shown here is derived from an EMBL/GenBank/DDBJ whole genome shotgun (WGS) entry which is preliminary data.</text>
</comment>
<name>T1CCE6_9ZZZZ</name>
<keyword evidence="5" id="KW-0460">Magnesium</keyword>
<dbReference type="Pfam" id="PF02780">
    <property type="entry name" value="Transketolase_C"/>
    <property type="match status" value="1"/>
</dbReference>
<accession>T1CCE6</accession>
<keyword evidence="6" id="KW-0784">Thiamine biosynthesis</keyword>
<sequence length="159" mass="17287">AVRYPRGRGREPPFDPSSLDPDHREGRSATREKDIVLLAFGSMLAPALEAGQCLQATVVNMRFVKPLDEALILEMALTHDLVVTVEENALMGGAGSAVGECLAHHQVSVPLLHLGLPDHFIDQGEVCQLWQDCGLDAPGLERQIRARLQSLTHPNRALG</sequence>
<keyword evidence="4" id="KW-0479">Metal-binding</keyword>
<evidence type="ECO:0000256" key="3">
    <source>
        <dbReference type="ARBA" id="ARBA00022679"/>
    </source>
</evidence>
<comment type="subunit">
    <text evidence="2">Homodimer.</text>
</comment>
<dbReference type="InterPro" id="IPR033248">
    <property type="entry name" value="Transketolase_C"/>
</dbReference>
<reference evidence="11" key="1">
    <citation type="submission" date="2013-08" db="EMBL/GenBank/DDBJ databases">
        <authorList>
            <person name="Mendez C."/>
            <person name="Richter M."/>
            <person name="Ferrer M."/>
            <person name="Sanchez J."/>
        </authorList>
    </citation>
    <scope>NUCLEOTIDE SEQUENCE</scope>
</reference>
<evidence type="ECO:0000256" key="7">
    <source>
        <dbReference type="ARBA" id="ARBA00023052"/>
    </source>
</evidence>
<dbReference type="GO" id="GO:0008661">
    <property type="term" value="F:1-deoxy-D-xylulose-5-phosphate synthase activity"/>
    <property type="evidence" value="ECO:0007669"/>
    <property type="project" value="InterPro"/>
</dbReference>
<organism evidence="11">
    <name type="scientific">mine drainage metagenome</name>
    <dbReference type="NCBI Taxonomy" id="410659"/>
    <lineage>
        <taxon>unclassified sequences</taxon>
        <taxon>metagenomes</taxon>
        <taxon>ecological metagenomes</taxon>
    </lineage>
</organism>
<keyword evidence="7" id="KW-0786">Thiamine pyrophosphate</keyword>
<dbReference type="GO" id="GO:0005829">
    <property type="term" value="C:cytosol"/>
    <property type="evidence" value="ECO:0007669"/>
    <property type="project" value="TreeGrafter"/>
</dbReference>
<dbReference type="Gene3D" id="3.40.50.920">
    <property type="match status" value="1"/>
</dbReference>
<dbReference type="SUPFAM" id="SSF52922">
    <property type="entry name" value="TK C-terminal domain-like"/>
    <property type="match status" value="1"/>
</dbReference>
<feature type="region of interest" description="Disordered" evidence="9">
    <location>
        <begin position="1"/>
        <end position="27"/>
    </location>
</feature>
<protein>
    <submittedName>
        <fullName evidence="11">1-deoxy-D-xylulose-5-phosphate synthase</fullName>
    </submittedName>
</protein>
<dbReference type="FunFam" id="3.40.50.920:FF:000002">
    <property type="entry name" value="1-deoxy-D-xylulose-5-phosphate synthase"/>
    <property type="match status" value="1"/>
</dbReference>
<feature type="domain" description="Transketolase C-terminal" evidence="10">
    <location>
        <begin position="31"/>
        <end position="138"/>
    </location>
</feature>
<dbReference type="GO" id="GO:0009228">
    <property type="term" value="P:thiamine biosynthetic process"/>
    <property type="evidence" value="ECO:0007669"/>
    <property type="project" value="UniProtKB-KW"/>
</dbReference>
<proteinExistence type="predicted"/>
<evidence type="ECO:0000256" key="8">
    <source>
        <dbReference type="ARBA" id="ARBA00023229"/>
    </source>
</evidence>
<dbReference type="InterPro" id="IPR005477">
    <property type="entry name" value="Dxylulose-5-P_synthase"/>
</dbReference>
<evidence type="ECO:0000256" key="9">
    <source>
        <dbReference type="SAM" id="MobiDB-lite"/>
    </source>
</evidence>
<evidence type="ECO:0000256" key="6">
    <source>
        <dbReference type="ARBA" id="ARBA00022977"/>
    </source>
</evidence>
<dbReference type="GO" id="GO:0046872">
    <property type="term" value="F:metal ion binding"/>
    <property type="evidence" value="ECO:0007669"/>
    <property type="project" value="UniProtKB-KW"/>
</dbReference>
<comment type="cofactor">
    <cofactor evidence="1">
        <name>Mg(2+)</name>
        <dbReference type="ChEBI" id="CHEBI:18420"/>
    </cofactor>
</comment>
<dbReference type="EMBL" id="AUZX01001032">
    <property type="protein sequence ID" value="EQD79997.1"/>
    <property type="molecule type" value="Genomic_DNA"/>
</dbReference>
<dbReference type="AlphaFoldDB" id="T1CCE6"/>
<evidence type="ECO:0000256" key="2">
    <source>
        <dbReference type="ARBA" id="ARBA00011738"/>
    </source>
</evidence>
<feature type="non-terminal residue" evidence="11">
    <location>
        <position position="1"/>
    </location>
</feature>
<evidence type="ECO:0000313" key="11">
    <source>
        <dbReference type="EMBL" id="EQD79997.1"/>
    </source>
</evidence>